<name>A0A8J3KNP5_9ACTN</name>
<gene>
    <name evidence="1" type="ORF">Cci01nite_54590</name>
</gene>
<dbReference type="EMBL" id="BONH01000028">
    <property type="protein sequence ID" value="GIG00366.1"/>
    <property type="molecule type" value="Genomic_DNA"/>
</dbReference>
<sequence>MDRIAAKFVHGAAEITREIEVDSAVDPPETYSIWLPTGLDTDRDRWAGDDPWEAVYVREANPTGEPAWIYRFRALVDPEE</sequence>
<evidence type="ECO:0000313" key="1">
    <source>
        <dbReference type="EMBL" id="GIG00366.1"/>
    </source>
</evidence>
<keyword evidence="2" id="KW-1185">Reference proteome</keyword>
<dbReference type="AlphaFoldDB" id="A0A8J3KNP5"/>
<accession>A0A8J3KNP5</accession>
<comment type="caution">
    <text evidence="1">The sequence shown here is derived from an EMBL/GenBank/DDBJ whole genome shotgun (WGS) entry which is preliminary data.</text>
</comment>
<protein>
    <submittedName>
        <fullName evidence="1">Uncharacterized protein</fullName>
    </submittedName>
</protein>
<reference evidence="1 2" key="1">
    <citation type="submission" date="2021-01" db="EMBL/GenBank/DDBJ databases">
        <title>Whole genome shotgun sequence of Catellatospora citrea NBRC 14495.</title>
        <authorList>
            <person name="Komaki H."/>
            <person name="Tamura T."/>
        </authorList>
    </citation>
    <scope>NUCLEOTIDE SEQUENCE [LARGE SCALE GENOMIC DNA]</scope>
    <source>
        <strain evidence="1 2">NBRC 14495</strain>
    </source>
</reference>
<proteinExistence type="predicted"/>
<evidence type="ECO:0000313" key="2">
    <source>
        <dbReference type="Proteomes" id="UP000659904"/>
    </source>
</evidence>
<organism evidence="1 2">
    <name type="scientific">Catellatospora citrea</name>
    <dbReference type="NCBI Taxonomy" id="53366"/>
    <lineage>
        <taxon>Bacteria</taxon>
        <taxon>Bacillati</taxon>
        <taxon>Actinomycetota</taxon>
        <taxon>Actinomycetes</taxon>
        <taxon>Micromonosporales</taxon>
        <taxon>Micromonosporaceae</taxon>
        <taxon>Catellatospora</taxon>
    </lineage>
</organism>
<dbReference type="Proteomes" id="UP000659904">
    <property type="component" value="Unassembled WGS sequence"/>
</dbReference>
<dbReference type="RefSeq" id="WP_203832120.1">
    <property type="nucleotide sequence ID" value="NZ_BONH01000028.1"/>
</dbReference>